<dbReference type="Proteomes" id="UP001500167">
    <property type="component" value="Unassembled WGS sequence"/>
</dbReference>
<accession>A0ABP8A073</accession>
<dbReference type="InterPro" id="IPR019587">
    <property type="entry name" value="Polyketide_cyclase/dehydratase"/>
</dbReference>
<dbReference type="SUPFAM" id="SSF55961">
    <property type="entry name" value="Bet v1-like"/>
    <property type="match status" value="1"/>
</dbReference>
<evidence type="ECO:0000313" key="1">
    <source>
        <dbReference type="EMBL" id="GAA4174709.1"/>
    </source>
</evidence>
<dbReference type="InterPro" id="IPR023393">
    <property type="entry name" value="START-like_dom_sf"/>
</dbReference>
<dbReference type="RefSeq" id="WP_257094009.1">
    <property type="nucleotide sequence ID" value="NZ_BAAAZK010000005.1"/>
</dbReference>
<gene>
    <name evidence="1" type="ORF">GCM10022218_19470</name>
</gene>
<evidence type="ECO:0000313" key="2">
    <source>
        <dbReference type="Proteomes" id="UP001500167"/>
    </source>
</evidence>
<dbReference type="PANTHER" id="PTHR36166:SF1">
    <property type="entry name" value="SRPBCC DOMAIN-CONTAINING PROTEIN"/>
    <property type="match status" value="1"/>
</dbReference>
<dbReference type="CDD" id="cd07822">
    <property type="entry name" value="SRPBCC_4"/>
    <property type="match status" value="1"/>
</dbReference>
<dbReference type="PANTHER" id="PTHR36166">
    <property type="entry name" value="CHROMOSOME 9, WHOLE GENOME SHOTGUN SEQUENCE"/>
    <property type="match status" value="1"/>
</dbReference>
<keyword evidence="2" id="KW-1185">Reference proteome</keyword>
<dbReference type="Gene3D" id="3.30.530.20">
    <property type="match status" value="1"/>
</dbReference>
<protein>
    <submittedName>
        <fullName evidence="1">SRPBCC domain-containing protein</fullName>
    </submittedName>
</protein>
<dbReference type="EMBL" id="BAAAZK010000005">
    <property type="protein sequence ID" value="GAA4174709.1"/>
    <property type="molecule type" value="Genomic_DNA"/>
</dbReference>
<sequence>MKKIETSIIIKATIEQVWQVLTDFKTYPVWSPTIKSFGQEPVLGQRCSVMLEQPDGFKIKMNPRFLRIDSNRELRWKGKLFIPGIFDGEHYFILEPMEEGQVRLIQGELFSGILIPFCGKLLLTTRQGFELFNTALKQRVELGC</sequence>
<dbReference type="Pfam" id="PF10604">
    <property type="entry name" value="Polyketide_cyc2"/>
    <property type="match status" value="1"/>
</dbReference>
<proteinExistence type="predicted"/>
<comment type="caution">
    <text evidence="1">The sequence shown here is derived from an EMBL/GenBank/DDBJ whole genome shotgun (WGS) entry which is preliminary data.</text>
</comment>
<reference evidence="2" key="1">
    <citation type="journal article" date="2019" name="Int. J. Syst. Evol. Microbiol.">
        <title>The Global Catalogue of Microorganisms (GCM) 10K type strain sequencing project: providing services to taxonomists for standard genome sequencing and annotation.</title>
        <authorList>
            <consortium name="The Broad Institute Genomics Platform"/>
            <consortium name="The Broad Institute Genome Sequencing Center for Infectious Disease"/>
            <person name="Wu L."/>
            <person name="Ma J."/>
        </authorList>
    </citation>
    <scope>NUCLEOTIDE SEQUENCE [LARGE SCALE GENOMIC DNA]</scope>
    <source>
        <strain evidence="2">JCM 16722</strain>
    </source>
</reference>
<organism evidence="1 2">
    <name type="scientific">Sphingobacterium ginsenosidimutans</name>
    <dbReference type="NCBI Taxonomy" id="687845"/>
    <lineage>
        <taxon>Bacteria</taxon>
        <taxon>Pseudomonadati</taxon>
        <taxon>Bacteroidota</taxon>
        <taxon>Sphingobacteriia</taxon>
        <taxon>Sphingobacteriales</taxon>
        <taxon>Sphingobacteriaceae</taxon>
        <taxon>Sphingobacterium</taxon>
    </lineage>
</organism>
<name>A0ABP8A073_9SPHI</name>